<keyword evidence="2" id="KW-1185">Reference proteome</keyword>
<sequence>MLEEEMKKEQRKFTKKLDISKKNLEGHLNLNDFVNLEELDCSFNRLDRLDFEGCSNLKKINCSNNIVLSEIKLPFDGKKLEKINLENNNLSEQGLSCFENFTRLKKLNIGNYEFGVQVPKKPATENEKGWKARKTIAKVMAWAREEKIEEDKYNRFHGSLKPLKKLTELESLDISSTDIDEGLEYLPKSLKSFKCFNSKRPQSKVQKIYGELFIYGGKIKNWQEANPEKMNNVWGEN</sequence>
<proteinExistence type="predicted"/>
<accession>A0ACA9PLI9</accession>
<comment type="caution">
    <text evidence="1">The sequence shown here is derived from an EMBL/GenBank/DDBJ whole genome shotgun (WGS) entry which is preliminary data.</text>
</comment>
<protein>
    <submittedName>
        <fullName evidence="1">25486_t:CDS:1</fullName>
    </submittedName>
</protein>
<dbReference type="EMBL" id="CAJVQC010022004">
    <property type="protein sequence ID" value="CAG8715964.1"/>
    <property type="molecule type" value="Genomic_DNA"/>
</dbReference>
<organism evidence="1 2">
    <name type="scientific">Racocetra persica</name>
    <dbReference type="NCBI Taxonomy" id="160502"/>
    <lineage>
        <taxon>Eukaryota</taxon>
        <taxon>Fungi</taxon>
        <taxon>Fungi incertae sedis</taxon>
        <taxon>Mucoromycota</taxon>
        <taxon>Glomeromycotina</taxon>
        <taxon>Glomeromycetes</taxon>
        <taxon>Diversisporales</taxon>
        <taxon>Gigasporaceae</taxon>
        <taxon>Racocetra</taxon>
    </lineage>
</organism>
<dbReference type="Proteomes" id="UP000789920">
    <property type="component" value="Unassembled WGS sequence"/>
</dbReference>
<gene>
    <name evidence="1" type="ORF">RPERSI_LOCUS10894</name>
</gene>
<name>A0ACA9PLI9_9GLOM</name>
<reference evidence="1" key="1">
    <citation type="submission" date="2021-06" db="EMBL/GenBank/DDBJ databases">
        <authorList>
            <person name="Kallberg Y."/>
            <person name="Tangrot J."/>
            <person name="Rosling A."/>
        </authorList>
    </citation>
    <scope>NUCLEOTIDE SEQUENCE</scope>
    <source>
        <strain evidence="1">MA461A</strain>
    </source>
</reference>
<evidence type="ECO:0000313" key="2">
    <source>
        <dbReference type="Proteomes" id="UP000789920"/>
    </source>
</evidence>
<evidence type="ECO:0000313" key="1">
    <source>
        <dbReference type="EMBL" id="CAG8715964.1"/>
    </source>
</evidence>